<sequence length="54" mass="6483">MEIELFYTEEEREERIFQWLERLDVIAESYGKPTAINVYRKSRRITAVFKEGAA</sequence>
<comment type="caution">
    <text evidence="1">The sequence shown here is derived from an EMBL/GenBank/DDBJ whole genome shotgun (WGS) entry which is preliminary data.</text>
</comment>
<reference evidence="1 2" key="1">
    <citation type="submission" date="2018-07" db="EMBL/GenBank/DDBJ databases">
        <title>Genomic Encyclopedia of Type Strains, Phase IV (KMG-IV): sequencing the most valuable type-strain genomes for metagenomic binning, comparative biology and taxonomic classification.</title>
        <authorList>
            <person name="Goeker M."/>
        </authorList>
    </citation>
    <scope>NUCLEOTIDE SEQUENCE [LARGE SCALE GENOMIC DNA]</scope>
    <source>
        <strain evidence="1 2">DSM 27016</strain>
    </source>
</reference>
<dbReference type="EMBL" id="QPJT01000001">
    <property type="protein sequence ID" value="RCX20905.1"/>
    <property type="molecule type" value="Genomic_DNA"/>
</dbReference>
<evidence type="ECO:0000313" key="2">
    <source>
        <dbReference type="Proteomes" id="UP000253034"/>
    </source>
</evidence>
<dbReference type="RefSeq" id="WP_170137974.1">
    <property type="nucleotide sequence ID" value="NZ_QPJT01000001.1"/>
</dbReference>
<organism evidence="1 2">
    <name type="scientific">Anaerobacterium chartisolvens</name>
    <dbReference type="NCBI Taxonomy" id="1297424"/>
    <lineage>
        <taxon>Bacteria</taxon>
        <taxon>Bacillati</taxon>
        <taxon>Bacillota</taxon>
        <taxon>Clostridia</taxon>
        <taxon>Eubacteriales</taxon>
        <taxon>Oscillospiraceae</taxon>
        <taxon>Anaerobacterium</taxon>
    </lineage>
</organism>
<keyword evidence="2" id="KW-1185">Reference proteome</keyword>
<proteinExistence type="predicted"/>
<accession>A0A369BI17</accession>
<dbReference type="Proteomes" id="UP000253034">
    <property type="component" value="Unassembled WGS sequence"/>
</dbReference>
<dbReference type="AlphaFoldDB" id="A0A369BI17"/>
<evidence type="ECO:0000313" key="1">
    <source>
        <dbReference type="EMBL" id="RCX20905.1"/>
    </source>
</evidence>
<evidence type="ECO:0008006" key="3">
    <source>
        <dbReference type="Google" id="ProtNLM"/>
    </source>
</evidence>
<name>A0A369BI17_9FIRM</name>
<gene>
    <name evidence="1" type="ORF">DFR58_101107</name>
</gene>
<protein>
    <recommendedName>
        <fullName evidence="3">PH domain-containing protein</fullName>
    </recommendedName>
</protein>